<proteinExistence type="predicted"/>
<evidence type="ECO:0000313" key="1">
    <source>
        <dbReference type="EMBL" id="KFM74834.1"/>
    </source>
</evidence>
<feature type="non-terminal residue" evidence="1">
    <location>
        <position position="52"/>
    </location>
</feature>
<gene>
    <name evidence="1" type="ORF">X975_00573</name>
</gene>
<dbReference type="EMBL" id="KK119125">
    <property type="protein sequence ID" value="KFM74834.1"/>
    <property type="molecule type" value="Genomic_DNA"/>
</dbReference>
<organism evidence="1 2">
    <name type="scientific">Stegodyphus mimosarum</name>
    <name type="common">African social velvet spider</name>
    <dbReference type="NCBI Taxonomy" id="407821"/>
    <lineage>
        <taxon>Eukaryota</taxon>
        <taxon>Metazoa</taxon>
        <taxon>Ecdysozoa</taxon>
        <taxon>Arthropoda</taxon>
        <taxon>Chelicerata</taxon>
        <taxon>Arachnida</taxon>
        <taxon>Araneae</taxon>
        <taxon>Araneomorphae</taxon>
        <taxon>Entelegynae</taxon>
        <taxon>Eresoidea</taxon>
        <taxon>Eresidae</taxon>
        <taxon>Stegodyphus</taxon>
    </lineage>
</organism>
<sequence>GRSDLELFERSIRFSFPTRGSISIMQANSDSEREFFKRIVSYIRLVKSFENP</sequence>
<name>A0A087UBU5_STEMI</name>
<protein>
    <submittedName>
        <fullName evidence="1">Uncharacterized protein</fullName>
    </submittedName>
</protein>
<evidence type="ECO:0000313" key="2">
    <source>
        <dbReference type="Proteomes" id="UP000054359"/>
    </source>
</evidence>
<reference evidence="1 2" key="1">
    <citation type="submission" date="2013-11" db="EMBL/GenBank/DDBJ databases">
        <title>Genome sequencing of Stegodyphus mimosarum.</title>
        <authorList>
            <person name="Bechsgaard J."/>
        </authorList>
    </citation>
    <scope>NUCLEOTIDE SEQUENCE [LARGE SCALE GENOMIC DNA]</scope>
</reference>
<dbReference type="Proteomes" id="UP000054359">
    <property type="component" value="Unassembled WGS sequence"/>
</dbReference>
<feature type="non-terminal residue" evidence="1">
    <location>
        <position position="1"/>
    </location>
</feature>
<accession>A0A087UBU5</accession>
<keyword evidence="2" id="KW-1185">Reference proteome</keyword>
<dbReference type="AlphaFoldDB" id="A0A087UBU5"/>